<dbReference type="Proteomes" id="UP000193146">
    <property type="component" value="Unassembled WGS sequence"/>
</dbReference>
<feature type="transmembrane region" description="Helical" evidence="1">
    <location>
        <begin position="43"/>
        <end position="65"/>
    </location>
</feature>
<evidence type="ECO:0000313" key="3">
    <source>
        <dbReference type="EMBL" id="ORT84013.1"/>
    </source>
</evidence>
<evidence type="ECO:0000313" key="2">
    <source>
        <dbReference type="EMBL" id="CAB3753377.1"/>
    </source>
</evidence>
<feature type="transmembrane region" description="Helical" evidence="1">
    <location>
        <begin position="109"/>
        <end position="129"/>
    </location>
</feature>
<name>A0A1X1PDV4_9BURK</name>
<accession>A0A1X1PDV4</accession>
<keyword evidence="1" id="KW-1133">Transmembrane helix</keyword>
<protein>
    <recommendedName>
        <fullName evidence="6">Transmembrane protein</fullName>
    </recommendedName>
</protein>
<keyword evidence="1" id="KW-0812">Transmembrane</keyword>
<dbReference type="AlphaFoldDB" id="A0A1X1PDV4"/>
<proteinExistence type="predicted"/>
<reference evidence="3 4" key="1">
    <citation type="submission" date="2017-04" db="EMBL/GenBank/DDBJ databases">
        <title>Burkholderia puraquae sp. nov., a novel Burkholderia cepacia complex species from hospital setting samples.</title>
        <authorList>
            <person name="Martina P."/>
            <person name="Leguizamon M."/>
            <person name="Prieto C."/>
            <person name="Sousa S."/>
            <person name="Montanaro P."/>
            <person name="Draghi W."/>
            <person name="Staembler M."/>
            <person name="Bettiol M."/>
            <person name="Figoli C."/>
            <person name="Palau J."/>
            <person name="Alvarez F."/>
            <person name="Benetti S."/>
            <person name="Anchat E."/>
            <person name="Vescina C."/>
            <person name="Ferreras J."/>
            <person name="Lasch P."/>
            <person name="Lagares A."/>
            <person name="Zorreguieta A."/>
            <person name="Yantorno O."/>
            <person name="Bosch A."/>
        </authorList>
    </citation>
    <scope>NUCLEOTIDE SEQUENCE [LARGE SCALE GENOMIC DNA]</scope>
    <source>
        <strain evidence="3 4">CAMPA 1040</strain>
    </source>
</reference>
<organism evidence="3 4">
    <name type="scientific">Burkholderia puraquae</name>
    <dbReference type="NCBI Taxonomy" id="1904757"/>
    <lineage>
        <taxon>Bacteria</taxon>
        <taxon>Pseudomonadati</taxon>
        <taxon>Pseudomonadota</taxon>
        <taxon>Betaproteobacteria</taxon>
        <taxon>Burkholderiales</taxon>
        <taxon>Burkholderiaceae</taxon>
        <taxon>Burkholderia</taxon>
        <taxon>Burkholderia cepacia complex</taxon>
    </lineage>
</organism>
<evidence type="ECO:0000313" key="4">
    <source>
        <dbReference type="Proteomes" id="UP000193146"/>
    </source>
</evidence>
<evidence type="ECO:0000313" key="5">
    <source>
        <dbReference type="Proteomes" id="UP000494135"/>
    </source>
</evidence>
<evidence type="ECO:0000256" key="1">
    <source>
        <dbReference type="SAM" id="Phobius"/>
    </source>
</evidence>
<feature type="transmembrane region" description="Helical" evidence="1">
    <location>
        <begin position="12"/>
        <end position="31"/>
    </location>
</feature>
<feature type="transmembrane region" description="Helical" evidence="1">
    <location>
        <begin position="77"/>
        <end position="97"/>
    </location>
</feature>
<gene>
    <name evidence="3" type="ORF">B7G54_21490</name>
    <name evidence="2" type="ORF">LMG29660_02074</name>
</gene>
<dbReference type="RefSeq" id="WP_085040912.1">
    <property type="nucleotide sequence ID" value="NZ_CADIKG010000003.1"/>
</dbReference>
<evidence type="ECO:0008006" key="6">
    <source>
        <dbReference type="Google" id="ProtNLM"/>
    </source>
</evidence>
<dbReference type="EMBL" id="NBYX01000011">
    <property type="protein sequence ID" value="ORT84013.1"/>
    <property type="molecule type" value="Genomic_DNA"/>
</dbReference>
<reference evidence="2 5" key="2">
    <citation type="submission" date="2020-04" db="EMBL/GenBank/DDBJ databases">
        <authorList>
            <person name="De Canck E."/>
        </authorList>
    </citation>
    <scope>NUCLEOTIDE SEQUENCE [LARGE SCALE GENOMIC DNA]</scope>
    <source>
        <strain evidence="2 5">LMG 29660</strain>
    </source>
</reference>
<sequence length="301" mass="31760">MQTRTAPARLNLARAVIVALYVVSLLLPVAAEPPNAAGAVHWWRGYMVLAIGPLAILDLQFAWLGNPLLVVALIKPNRIVSALLAVVVAFALGWHTIPAGPDFKPIHAFGFGYSLWIAAMAGAAALPWIGGRMNKDAVAPAADIAQDGPVDAIGPVNAAAPAGAADTARLDTAPSSIPSSIQPSRWTVTATDMRIESTDPKGATHGIALSDLGAVVIETNDQGPYESDVWWILFDTNKRFACGFPQDAEGAKAAVDRLLDLPGIDHRKVIDAQTSVQNAMFAIWERAAQAEPKDGEAQRTG</sequence>
<keyword evidence="4" id="KW-1185">Reference proteome</keyword>
<dbReference type="EMBL" id="CADIKG010000003">
    <property type="protein sequence ID" value="CAB3753377.1"/>
    <property type="molecule type" value="Genomic_DNA"/>
</dbReference>
<keyword evidence="1" id="KW-0472">Membrane</keyword>
<dbReference type="OrthoDB" id="1163947at2"/>
<dbReference type="Proteomes" id="UP000494135">
    <property type="component" value="Unassembled WGS sequence"/>
</dbReference>